<protein>
    <submittedName>
        <fullName evidence="1">Uncharacterized protein</fullName>
    </submittedName>
</protein>
<gene>
    <name evidence="1" type="ORF">CBM2587_A20160</name>
</gene>
<dbReference type="Proteomes" id="UP000256780">
    <property type="component" value="Chromosome CBM2587_a"/>
</dbReference>
<accession>A0A975WZG6</accession>
<sequence length="24" mass="2664">MEKCCVSRLRFASSDVFPTCVDVA</sequence>
<name>A0A975WZG6_9BURK</name>
<evidence type="ECO:0000313" key="2">
    <source>
        <dbReference type="Proteomes" id="UP000256780"/>
    </source>
</evidence>
<evidence type="ECO:0000313" key="1">
    <source>
        <dbReference type="EMBL" id="SOY50029.1"/>
    </source>
</evidence>
<dbReference type="AlphaFoldDB" id="A0A975WZG6"/>
<reference evidence="1 2" key="1">
    <citation type="submission" date="2018-01" db="EMBL/GenBank/DDBJ databases">
        <authorList>
            <person name="Clerissi C."/>
        </authorList>
    </citation>
    <scope>NUCLEOTIDE SEQUENCE [LARGE SCALE GENOMIC DNA]</scope>
    <source>
        <strain evidence="1">Cupriavidus sp. LMG 19464</strain>
    </source>
</reference>
<proteinExistence type="predicted"/>
<comment type="caution">
    <text evidence="1">The sequence shown here is derived from an EMBL/GenBank/DDBJ whole genome shotgun (WGS) entry which is preliminary data.</text>
</comment>
<organism evidence="1 2">
    <name type="scientific">Cupriavidus taiwanensis</name>
    <dbReference type="NCBI Taxonomy" id="164546"/>
    <lineage>
        <taxon>Bacteria</taxon>
        <taxon>Pseudomonadati</taxon>
        <taxon>Pseudomonadota</taxon>
        <taxon>Betaproteobacteria</taxon>
        <taxon>Burkholderiales</taxon>
        <taxon>Burkholderiaceae</taxon>
        <taxon>Cupriavidus</taxon>
    </lineage>
</organism>
<dbReference type="EMBL" id="OFSQ01000012">
    <property type="protein sequence ID" value="SOY50029.1"/>
    <property type="molecule type" value="Genomic_DNA"/>
</dbReference>